<feature type="compositionally biased region" description="Acidic residues" evidence="1">
    <location>
        <begin position="155"/>
        <end position="166"/>
    </location>
</feature>
<name>A0A2B7XR16_POLH7</name>
<feature type="domain" description="Transcription factor TFIIIC triple barrel" evidence="2">
    <location>
        <begin position="105"/>
        <end position="241"/>
    </location>
</feature>
<sequence>MPSLSSLGDGRRCRLVLLAVVAQVFVRSQSVAGYRVTLAEHVVTANGVTMPAAALLRTAPTNSLDRPSYPKKPEMPPSSVAPLQDPPVGLMSDDSDYEYEYDELETETFYLNLDLTSCNGLIRRRSVPASSSRPSSSMQRSSSPSARSPRASIVPEEEQQSGIDTDSDLQDQIQIMDLHSENPIISYQNQIFSCSWVDLVGTELMLSFPEERSEIPVLRRERDFDLISASRVKLLGQKTNLISSAGIRPTGGVRGVVVGSIDAASSTSLFPRGAPMTNQGRFLERLIQVKQAKGESDFVRTQLSQKKNQNIDSRLHGWARTEEQMAEIERLNRRAHQGDVNAIEALDSMYSGMDGTAPCSPPAQQGTPSQQFGSHARPGERSDIASPGGTGSRPDNDGG</sequence>
<feature type="compositionally biased region" description="Low complexity" evidence="1">
    <location>
        <begin position="127"/>
        <end position="152"/>
    </location>
</feature>
<evidence type="ECO:0000256" key="1">
    <source>
        <dbReference type="SAM" id="MobiDB-lite"/>
    </source>
</evidence>
<accession>A0A2B7XR16</accession>
<dbReference type="Proteomes" id="UP000224634">
    <property type="component" value="Unassembled WGS sequence"/>
</dbReference>
<feature type="region of interest" description="Disordered" evidence="1">
    <location>
        <begin position="352"/>
        <end position="399"/>
    </location>
</feature>
<dbReference type="InterPro" id="IPR019481">
    <property type="entry name" value="TFIIIC_triple_barrel"/>
</dbReference>
<evidence type="ECO:0000313" key="3">
    <source>
        <dbReference type="EMBL" id="PGH11203.1"/>
    </source>
</evidence>
<feature type="region of interest" description="Disordered" evidence="1">
    <location>
        <begin position="59"/>
        <end position="90"/>
    </location>
</feature>
<feature type="region of interest" description="Disordered" evidence="1">
    <location>
        <begin position="126"/>
        <end position="166"/>
    </location>
</feature>
<dbReference type="EMBL" id="PDNA01000135">
    <property type="protein sequence ID" value="PGH11203.1"/>
    <property type="molecule type" value="Genomic_DNA"/>
</dbReference>
<dbReference type="AlphaFoldDB" id="A0A2B7XR16"/>
<protein>
    <recommendedName>
        <fullName evidence="2">Transcription factor TFIIIC triple barrel domain-containing protein</fullName>
    </recommendedName>
</protein>
<dbReference type="Pfam" id="PF10419">
    <property type="entry name" value="TFIIIC_sub6"/>
    <property type="match status" value="1"/>
</dbReference>
<dbReference type="Gene3D" id="2.60.40.4370">
    <property type="match status" value="1"/>
</dbReference>
<keyword evidence="4" id="KW-1185">Reference proteome</keyword>
<comment type="caution">
    <text evidence="3">The sequence shown here is derived from an EMBL/GenBank/DDBJ whole genome shotgun (WGS) entry which is preliminary data.</text>
</comment>
<proteinExistence type="predicted"/>
<dbReference type="OrthoDB" id="1877767at2759"/>
<evidence type="ECO:0000259" key="2">
    <source>
        <dbReference type="Pfam" id="PF10419"/>
    </source>
</evidence>
<dbReference type="STRING" id="1447883.A0A2B7XR16"/>
<feature type="compositionally biased region" description="Polar residues" evidence="1">
    <location>
        <begin position="362"/>
        <end position="373"/>
    </location>
</feature>
<reference evidence="3 4" key="1">
    <citation type="submission" date="2017-10" db="EMBL/GenBank/DDBJ databases">
        <title>Comparative genomics in systemic dimorphic fungi from Ajellomycetaceae.</title>
        <authorList>
            <person name="Munoz J.F."/>
            <person name="Mcewen J.G."/>
            <person name="Clay O.K."/>
            <person name="Cuomo C.A."/>
        </authorList>
    </citation>
    <scope>NUCLEOTIDE SEQUENCE [LARGE SCALE GENOMIC DNA]</scope>
    <source>
        <strain evidence="3 4">UAMH7299</strain>
    </source>
</reference>
<gene>
    <name evidence="3" type="ORF">AJ80_07208</name>
</gene>
<organism evidence="3 4">
    <name type="scientific">Polytolypa hystricis (strain UAMH7299)</name>
    <dbReference type="NCBI Taxonomy" id="1447883"/>
    <lineage>
        <taxon>Eukaryota</taxon>
        <taxon>Fungi</taxon>
        <taxon>Dikarya</taxon>
        <taxon>Ascomycota</taxon>
        <taxon>Pezizomycotina</taxon>
        <taxon>Eurotiomycetes</taxon>
        <taxon>Eurotiomycetidae</taxon>
        <taxon>Onygenales</taxon>
        <taxon>Onygenales incertae sedis</taxon>
        <taxon>Polytolypa</taxon>
    </lineage>
</organism>
<evidence type="ECO:0000313" key="4">
    <source>
        <dbReference type="Proteomes" id="UP000224634"/>
    </source>
</evidence>